<dbReference type="EMBL" id="JACXAH010000027">
    <property type="protein sequence ID" value="MBD1373518.1"/>
    <property type="molecule type" value="Genomic_DNA"/>
</dbReference>
<keyword evidence="3" id="KW-1185">Reference proteome</keyword>
<feature type="domain" description="Spore protein YkvP/CgeB glycosyl transferase-like" evidence="1">
    <location>
        <begin position="173"/>
        <end position="321"/>
    </location>
</feature>
<evidence type="ECO:0000313" key="2">
    <source>
        <dbReference type="EMBL" id="MBD1373518.1"/>
    </source>
</evidence>
<protein>
    <submittedName>
        <fullName evidence="2">Glycosyltransferase</fullName>
    </submittedName>
</protein>
<comment type="caution">
    <text evidence="2">The sequence shown here is derived from an EMBL/GenBank/DDBJ whole genome shotgun (WGS) entry which is preliminary data.</text>
</comment>
<dbReference type="InterPro" id="IPR055259">
    <property type="entry name" value="YkvP/CgeB_Glyco_trans-like"/>
</dbReference>
<gene>
    <name evidence="2" type="ORF">IC620_14280</name>
</gene>
<evidence type="ECO:0000313" key="3">
    <source>
        <dbReference type="Proteomes" id="UP000661691"/>
    </source>
</evidence>
<name>A0A926NHP5_9BACL</name>
<evidence type="ECO:0000259" key="1">
    <source>
        <dbReference type="Pfam" id="PF13524"/>
    </source>
</evidence>
<dbReference type="Proteomes" id="UP000661691">
    <property type="component" value="Unassembled WGS sequence"/>
</dbReference>
<dbReference type="SUPFAM" id="SSF53756">
    <property type="entry name" value="UDP-Glycosyltransferase/glycogen phosphorylase"/>
    <property type="match status" value="1"/>
</dbReference>
<dbReference type="AlphaFoldDB" id="A0A926NHP5"/>
<organism evidence="2 3">
    <name type="scientific">Polycladospora coralii</name>
    <dbReference type="NCBI Taxonomy" id="2771432"/>
    <lineage>
        <taxon>Bacteria</taxon>
        <taxon>Bacillati</taxon>
        <taxon>Bacillota</taxon>
        <taxon>Bacilli</taxon>
        <taxon>Bacillales</taxon>
        <taxon>Thermoactinomycetaceae</taxon>
        <taxon>Polycladospora</taxon>
    </lineage>
</organism>
<reference evidence="2" key="1">
    <citation type="submission" date="2020-09" db="EMBL/GenBank/DDBJ databases">
        <title>A novel bacterium of genus Hazenella, isolated from South China Sea.</title>
        <authorList>
            <person name="Huang H."/>
            <person name="Mo K."/>
            <person name="Hu Y."/>
        </authorList>
    </citation>
    <scope>NUCLEOTIDE SEQUENCE</scope>
    <source>
        <strain evidence="2">IB182357</strain>
    </source>
</reference>
<proteinExistence type="predicted"/>
<accession>A0A926NHP5</accession>
<sequence length="340" mass="39711">METFDIRVLFVRSDLTDPYIELENAMISHLQDLVNKVEVTSNKLLIHHCLKFQPQLIIIFAGFLVENIAIQYLKRLGYSIAIWIVDDPYHIDVTKNKALLCDIIFTQDSGCVRHYQACGHPHVYHLPLGVDIHTYYADEIPEAEKIDFCFLGSGFTDRISFFNRVFDYLSSKRTLISGRWWERLAQYDTEKGRAMCKLTRYDASETANIYRHTKIAINLHRHPFADPHNDNQNQLPAQSINNRIFEVLSCGTFLLTNCSLDLTDYYNPDTEIGIFNSSEEFIQKAAYYLKHQQVRKQMVQSAQQRTHQEHSYHRRLTQLLQTAVDAVKLPNMKYNKNVDR</sequence>
<dbReference type="Pfam" id="PF13524">
    <property type="entry name" value="Glyco_trans_1_2"/>
    <property type="match status" value="1"/>
</dbReference>
<dbReference type="RefSeq" id="WP_191141015.1">
    <property type="nucleotide sequence ID" value="NZ_JACXAG020000012.1"/>
</dbReference>